<proteinExistence type="predicted"/>
<sequence length="63" mass="7700">MRQVIHIVRKDEMDKERKHLLELELDYFLATLYDAMERQDEKEMEGVKHRLLDITNELKELSI</sequence>
<dbReference type="RefSeq" id="WP_100352824.1">
    <property type="nucleotide sequence ID" value="NZ_PCGR01000001.1"/>
</dbReference>
<comment type="caution">
    <text evidence="1">The sequence shown here is derived from an EMBL/GenBank/DDBJ whole genome shotgun (WGS) entry which is preliminary data.</text>
</comment>
<reference evidence="1 2" key="1">
    <citation type="submission" date="2017-10" db="EMBL/GenBank/DDBJ databases">
        <title>Draft genome of Chryseomicrobium casticus sp. nov.</title>
        <authorList>
            <person name="Chakraborty R."/>
            <person name="Saha T."/>
        </authorList>
    </citation>
    <scope>NUCLEOTIDE SEQUENCE [LARGE SCALE GENOMIC DNA]</scope>
    <source>
        <strain evidence="1 2">ET03</strain>
    </source>
</reference>
<dbReference type="AlphaFoldDB" id="A0A2M9F3G6"/>
<evidence type="ECO:0000313" key="2">
    <source>
        <dbReference type="Proteomes" id="UP000228680"/>
    </source>
</evidence>
<dbReference type="EMBL" id="PCGR01000001">
    <property type="protein sequence ID" value="PJK17989.1"/>
    <property type="molecule type" value="Genomic_DNA"/>
</dbReference>
<accession>A0A2M9F3G6</accession>
<organism evidence="1 2">
    <name type="scientific">Chryseomicrobium excrementi</name>
    <dbReference type="NCBI Taxonomy" id="2041346"/>
    <lineage>
        <taxon>Bacteria</taxon>
        <taxon>Bacillati</taxon>
        <taxon>Bacillota</taxon>
        <taxon>Bacilli</taxon>
        <taxon>Bacillales</taxon>
        <taxon>Caryophanaceae</taxon>
        <taxon>Chryseomicrobium</taxon>
    </lineage>
</organism>
<keyword evidence="2" id="KW-1185">Reference proteome</keyword>
<dbReference type="Proteomes" id="UP000228680">
    <property type="component" value="Unassembled WGS sequence"/>
</dbReference>
<evidence type="ECO:0000313" key="1">
    <source>
        <dbReference type="EMBL" id="PJK17989.1"/>
    </source>
</evidence>
<dbReference type="OrthoDB" id="2828299at2"/>
<gene>
    <name evidence="1" type="ORF">CQS04_03685</name>
</gene>
<name>A0A2M9F3G6_9BACL</name>
<protein>
    <submittedName>
        <fullName evidence="1">Uncharacterized protein</fullName>
    </submittedName>
</protein>